<proteinExistence type="predicted"/>
<protein>
    <submittedName>
        <fullName evidence="2">Uncharacterized protein</fullName>
    </submittedName>
</protein>
<reference evidence="3" key="1">
    <citation type="journal article" date="2011" name="PLoS Genet.">
        <title>Genomic analysis of the necrotrophic fungal pathogens Sclerotinia sclerotiorum and Botrytis cinerea.</title>
        <authorList>
            <person name="Amselem J."/>
            <person name="Cuomo C.A."/>
            <person name="van Kan J.A."/>
            <person name="Viaud M."/>
            <person name="Benito E.P."/>
            <person name="Couloux A."/>
            <person name="Coutinho P.M."/>
            <person name="de Vries R.P."/>
            <person name="Dyer P.S."/>
            <person name="Fillinger S."/>
            <person name="Fournier E."/>
            <person name="Gout L."/>
            <person name="Hahn M."/>
            <person name="Kohn L."/>
            <person name="Lapalu N."/>
            <person name="Plummer K.M."/>
            <person name="Pradier J.M."/>
            <person name="Quevillon E."/>
            <person name="Sharon A."/>
            <person name="Simon A."/>
            <person name="ten Have A."/>
            <person name="Tudzynski B."/>
            <person name="Tudzynski P."/>
            <person name="Wincker P."/>
            <person name="Andrew M."/>
            <person name="Anthouard V."/>
            <person name="Beever R.E."/>
            <person name="Beffa R."/>
            <person name="Benoit I."/>
            <person name="Bouzid O."/>
            <person name="Brault B."/>
            <person name="Chen Z."/>
            <person name="Choquer M."/>
            <person name="Collemare J."/>
            <person name="Cotton P."/>
            <person name="Danchin E.G."/>
            <person name="Da Silva C."/>
            <person name="Gautier A."/>
            <person name="Giraud C."/>
            <person name="Giraud T."/>
            <person name="Gonzalez C."/>
            <person name="Grossetete S."/>
            <person name="Guldener U."/>
            <person name="Henrissat B."/>
            <person name="Howlett B.J."/>
            <person name="Kodira C."/>
            <person name="Kretschmer M."/>
            <person name="Lappartient A."/>
            <person name="Leroch M."/>
            <person name="Levis C."/>
            <person name="Mauceli E."/>
            <person name="Neuveglise C."/>
            <person name="Oeser B."/>
            <person name="Pearson M."/>
            <person name="Poulain J."/>
            <person name="Poussereau N."/>
            <person name="Quesneville H."/>
            <person name="Rascle C."/>
            <person name="Schumacher J."/>
            <person name="Segurens B."/>
            <person name="Sexton A."/>
            <person name="Silva E."/>
            <person name="Sirven C."/>
            <person name="Soanes D.M."/>
            <person name="Talbot N.J."/>
            <person name="Templeton M."/>
            <person name="Yandava C."/>
            <person name="Yarden O."/>
            <person name="Zeng Q."/>
            <person name="Rollins J.A."/>
            <person name="Lebrun M.H."/>
            <person name="Dickman M."/>
        </authorList>
    </citation>
    <scope>NUCLEOTIDE SEQUENCE [LARGE SCALE GENOMIC DNA]</scope>
    <source>
        <strain evidence="3">ATCC 18683 / 1980 / Ss-1</strain>
    </source>
</reference>
<evidence type="ECO:0000313" key="3">
    <source>
        <dbReference type="Proteomes" id="UP000001312"/>
    </source>
</evidence>
<dbReference type="InParanoid" id="A7EWE5"/>
<dbReference type="Proteomes" id="UP000001312">
    <property type="component" value="Unassembled WGS sequence"/>
</dbReference>
<evidence type="ECO:0000256" key="1">
    <source>
        <dbReference type="SAM" id="MobiDB-lite"/>
    </source>
</evidence>
<organism evidence="2 3">
    <name type="scientific">Sclerotinia sclerotiorum (strain ATCC 18683 / 1980 / Ss-1)</name>
    <name type="common">White mold</name>
    <name type="synonym">Whetzelinia sclerotiorum</name>
    <dbReference type="NCBI Taxonomy" id="665079"/>
    <lineage>
        <taxon>Eukaryota</taxon>
        <taxon>Fungi</taxon>
        <taxon>Dikarya</taxon>
        <taxon>Ascomycota</taxon>
        <taxon>Pezizomycotina</taxon>
        <taxon>Leotiomycetes</taxon>
        <taxon>Helotiales</taxon>
        <taxon>Sclerotiniaceae</taxon>
        <taxon>Sclerotinia</taxon>
    </lineage>
</organism>
<feature type="region of interest" description="Disordered" evidence="1">
    <location>
        <begin position="603"/>
        <end position="628"/>
    </location>
</feature>
<gene>
    <name evidence="2" type="ORF">SS1G_09654</name>
</gene>
<evidence type="ECO:0000313" key="2">
    <source>
        <dbReference type="EMBL" id="EDN93787.1"/>
    </source>
</evidence>
<dbReference type="KEGG" id="ssl:SS1G_09654"/>
<dbReference type="OMA" id="CQSARDG"/>
<dbReference type="EMBL" id="CH476634">
    <property type="protein sequence ID" value="EDN93787.1"/>
    <property type="molecule type" value="Genomic_DNA"/>
</dbReference>
<dbReference type="RefSeq" id="XP_001589021.1">
    <property type="nucleotide sequence ID" value="XM_001588971.1"/>
</dbReference>
<dbReference type="GeneID" id="5485096"/>
<feature type="region of interest" description="Disordered" evidence="1">
    <location>
        <begin position="1"/>
        <end position="50"/>
    </location>
</feature>
<keyword evidence="3" id="KW-1185">Reference proteome</keyword>
<name>A7EWE5_SCLS1</name>
<dbReference type="AlphaFoldDB" id="A7EWE5"/>
<sequence>MANRGSASLFGRFSKSKNSKETSHQNRRACLLRSEPTIERPSQVLENGEEINRDGDDVYICPDVLGESSSDGKSAYRAERTKSRLEELLQGIPRIKELQWRVVAAQIQARQKMREVGFKRSAVSRADASFMKELQRLKAEGQLEAFDQLTRLADACQSARDGLGPLEDEGMEAQREFEGEMWDLRQAEDALFENFSSDPGEVFEESSVASSSSSAHNILGIPSPAIVNNPELRGKKNGDRRGKLGSPIFTTSDFERHQNCPNSLPPVNKTSRKASDLDDLQMLGNGNGCQKQHGAPICFEHSVVSSSSIPFPMQESISSQERSNEEEKDTLLLGLETQGALGHQEIHYEPMLSLEPAVIDNVDDEFQECESAVGSDSGFTNLDMVDDDYLTAVPTKRQSSTESFPKLLTNFGTRRDRINKWLLHTMLISKSEANLIGLQLQKETDSSPSPWAQLIVAFFEFDYNTSKPTDKTVSMDTRAVEGIDMHDILMTSRFNTSKNQESSGNRKQDTTSKLCPVSIPKTITENTATTPNEHLCTIKNPETHNIMANQSISEEVLSQLELPDSTSSSIDVLNHQHQPTGFKIQDTIIPRGKANLMLDELYEDSPTSKDGLQSRREREGEDGVAKDT</sequence>
<feature type="region of interest" description="Disordered" evidence="1">
    <location>
        <begin position="492"/>
        <end position="513"/>
    </location>
</feature>
<accession>A7EWE5</accession>
<feature type="region of interest" description="Disordered" evidence="1">
    <location>
        <begin position="249"/>
        <end position="272"/>
    </location>
</feature>
<feature type="compositionally biased region" description="Basic and acidic residues" evidence="1">
    <location>
        <begin position="612"/>
        <end position="628"/>
    </location>
</feature>
<feature type="compositionally biased region" description="Polar residues" evidence="1">
    <location>
        <begin position="492"/>
        <end position="503"/>
    </location>
</feature>